<dbReference type="EMBL" id="KV875095">
    <property type="protein sequence ID" value="OIW32719.1"/>
    <property type="molecule type" value="Genomic_DNA"/>
</dbReference>
<proteinExistence type="inferred from homology"/>
<dbReference type="InterPro" id="IPR050360">
    <property type="entry name" value="MFS_Sugar_Transporters"/>
</dbReference>
<dbReference type="NCBIfam" id="TIGR00879">
    <property type="entry name" value="SP"/>
    <property type="match status" value="1"/>
</dbReference>
<dbReference type="InParanoid" id="A0A1J7IY90"/>
<feature type="transmembrane region" description="Helical" evidence="9">
    <location>
        <begin position="67"/>
        <end position="90"/>
    </location>
</feature>
<keyword evidence="6 9" id="KW-0472">Membrane</keyword>
<evidence type="ECO:0000313" key="11">
    <source>
        <dbReference type="EMBL" id="OIW32719.1"/>
    </source>
</evidence>
<feature type="transmembrane region" description="Helical" evidence="9">
    <location>
        <begin position="122"/>
        <end position="143"/>
    </location>
</feature>
<evidence type="ECO:0000256" key="9">
    <source>
        <dbReference type="SAM" id="Phobius"/>
    </source>
</evidence>
<evidence type="ECO:0000256" key="7">
    <source>
        <dbReference type="ARBA" id="ARBA00023180"/>
    </source>
</evidence>
<dbReference type="FunFam" id="1.20.1250.20:FF:000026">
    <property type="entry name" value="MFS quinate transporter QutD"/>
    <property type="match status" value="1"/>
</dbReference>
<evidence type="ECO:0000256" key="6">
    <source>
        <dbReference type="ARBA" id="ARBA00023136"/>
    </source>
</evidence>
<feature type="transmembrane region" description="Helical" evidence="9">
    <location>
        <begin position="461"/>
        <end position="482"/>
    </location>
</feature>
<keyword evidence="7" id="KW-0325">Glycoprotein</keyword>
<dbReference type="InterPro" id="IPR005829">
    <property type="entry name" value="Sugar_transporter_CS"/>
</dbReference>
<evidence type="ECO:0000256" key="5">
    <source>
        <dbReference type="ARBA" id="ARBA00022989"/>
    </source>
</evidence>
<evidence type="ECO:0000256" key="2">
    <source>
        <dbReference type="ARBA" id="ARBA00010992"/>
    </source>
</evidence>
<evidence type="ECO:0000256" key="1">
    <source>
        <dbReference type="ARBA" id="ARBA00004141"/>
    </source>
</evidence>
<dbReference type="PANTHER" id="PTHR48022:SF2">
    <property type="entry name" value="PLASTIDIC GLUCOSE TRANSPORTER 4"/>
    <property type="match status" value="1"/>
</dbReference>
<evidence type="ECO:0000256" key="3">
    <source>
        <dbReference type="ARBA" id="ARBA00022448"/>
    </source>
</evidence>
<keyword evidence="12" id="KW-1185">Reference proteome</keyword>
<feature type="non-terminal residue" evidence="11">
    <location>
        <position position="1"/>
    </location>
</feature>
<organism evidence="11 12">
    <name type="scientific">Coniochaeta ligniaria NRRL 30616</name>
    <dbReference type="NCBI Taxonomy" id="1408157"/>
    <lineage>
        <taxon>Eukaryota</taxon>
        <taxon>Fungi</taxon>
        <taxon>Dikarya</taxon>
        <taxon>Ascomycota</taxon>
        <taxon>Pezizomycotina</taxon>
        <taxon>Sordariomycetes</taxon>
        <taxon>Sordariomycetidae</taxon>
        <taxon>Coniochaetales</taxon>
        <taxon>Coniochaetaceae</taxon>
        <taxon>Coniochaeta</taxon>
    </lineage>
</organism>
<evidence type="ECO:0000259" key="10">
    <source>
        <dbReference type="PROSITE" id="PS50850"/>
    </source>
</evidence>
<dbReference type="InterPro" id="IPR020846">
    <property type="entry name" value="MFS_dom"/>
</dbReference>
<dbReference type="InterPro" id="IPR036259">
    <property type="entry name" value="MFS_trans_sf"/>
</dbReference>
<dbReference type="SUPFAM" id="SSF103473">
    <property type="entry name" value="MFS general substrate transporter"/>
    <property type="match status" value="1"/>
</dbReference>
<feature type="transmembrane region" description="Helical" evidence="9">
    <location>
        <begin position="327"/>
        <end position="349"/>
    </location>
</feature>
<keyword evidence="4 9" id="KW-0812">Transmembrane</keyword>
<keyword evidence="3 8" id="KW-0813">Transport</keyword>
<reference evidence="11 12" key="1">
    <citation type="submission" date="2016-10" db="EMBL/GenBank/DDBJ databases">
        <title>Draft genome sequence of Coniochaeta ligniaria NRRL30616, a lignocellulolytic fungus for bioabatement of inhibitors in plant biomass hydrolysates.</title>
        <authorList>
            <consortium name="DOE Joint Genome Institute"/>
            <person name="Jimenez D.J."/>
            <person name="Hector R.E."/>
            <person name="Riley R."/>
            <person name="Sun H."/>
            <person name="Grigoriev I.V."/>
            <person name="Van Elsas J.D."/>
            <person name="Nichols N.N."/>
        </authorList>
    </citation>
    <scope>NUCLEOTIDE SEQUENCE [LARGE SCALE GENOMIC DNA]</scope>
    <source>
        <strain evidence="11 12">NRRL 30616</strain>
    </source>
</reference>
<dbReference type="PANTHER" id="PTHR48022">
    <property type="entry name" value="PLASTIDIC GLUCOSE TRANSPORTER 4"/>
    <property type="match status" value="1"/>
</dbReference>
<dbReference type="AlphaFoldDB" id="A0A1J7IY90"/>
<dbReference type="PROSITE" id="PS00216">
    <property type="entry name" value="SUGAR_TRANSPORT_1"/>
    <property type="match status" value="1"/>
</dbReference>
<gene>
    <name evidence="11" type="ORF">CONLIGDRAFT_699623</name>
</gene>
<feature type="transmembrane region" description="Helical" evidence="9">
    <location>
        <begin position="97"/>
        <end position="116"/>
    </location>
</feature>
<dbReference type="GO" id="GO:0016020">
    <property type="term" value="C:membrane"/>
    <property type="evidence" value="ECO:0007669"/>
    <property type="project" value="UniProtKB-SubCell"/>
</dbReference>
<comment type="subcellular location">
    <subcellularLocation>
        <location evidence="1">Membrane</location>
        <topology evidence="1">Multi-pass membrane protein</topology>
    </subcellularLocation>
</comment>
<feature type="transmembrane region" description="Helical" evidence="9">
    <location>
        <begin position="427"/>
        <end position="449"/>
    </location>
</feature>
<dbReference type="Gene3D" id="1.20.1250.20">
    <property type="entry name" value="MFS general substrate transporter like domains"/>
    <property type="match status" value="2"/>
</dbReference>
<evidence type="ECO:0000256" key="8">
    <source>
        <dbReference type="RuleBase" id="RU003346"/>
    </source>
</evidence>
<dbReference type="InterPro" id="IPR003663">
    <property type="entry name" value="Sugar/inositol_transpt"/>
</dbReference>
<dbReference type="PROSITE" id="PS50850">
    <property type="entry name" value="MFS"/>
    <property type="match status" value="1"/>
</dbReference>
<dbReference type="OrthoDB" id="508119at2759"/>
<accession>A0A1J7IY90</accession>
<keyword evidence="5 9" id="KW-1133">Transmembrane helix</keyword>
<feature type="transmembrane region" description="Helical" evidence="9">
    <location>
        <begin position="285"/>
        <end position="307"/>
    </location>
</feature>
<feature type="transmembrane region" description="Helical" evidence="9">
    <location>
        <begin position="21"/>
        <end position="47"/>
    </location>
</feature>
<dbReference type="InterPro" id="IPR005828">
    <property type="entry name" value="MFS_sugar_transport-like"/>
</dbReference>
<protein>
    <submittedName>
        <fullName evidence="11">MFS quinate transporter QutD</fullName>
    </submittedName>
</protein>
<dbReference type="Proteomes" id="UP000182658">
    <property type="component" value="Unassembled WGS sequence"/>
</dbReference>
<sequence>MAWGLNVVGDTPPEVYNWRMYLACVAAGCGGAVFGYDNAFLGSTMALPSFRDQFGLTHLSTADYNKLSSNIVITFQAGCFLACFVSLPFAETIGRRLTLLFSAMIFVVGAALQLTGHIETFYVGRFLTGLGVGPVTSVAPLYISEIAPPAFRGRCIGLFEIACQVGSLLGFWIAFGVSSHISASNSAQWRIPVGIQLPLISLFLLACIFLPETPRFLVKKSREDKGLEVLSRLRNLQPGHAYVQNEYNNIRDELQLERALMGYNDEDSTWQRLKKLARDCTRKEIAYRISVGVVTQLIGQLSGTNGINYYSPIIFRSLGVSGTRSGLFATGIYGVVKFVTVTTSLLFLVDRLGRRTLLLGGSVVMAFSLFFVGIYVRVAGVAGTGTNEVSITSGGIAACAFIYIYVVGYMASFAGIPYILSSETVPIHVRAISSTLGAATQWLMNLVIAKSTPYMISSIGYGTFIFFAVCVVVGGVYVWFFLPETKGVPLEHMSAAFGYEDAIEDTTGQNIKGEGLDEERCEKV</sequence>
<feature type="domain" description="Major facilitator superfamily (MFS) profile" evidence="10">
    <location>
        <begin position="23"/>
        <end position="486"/>
    </location>
</feature>
<dbReference type="PRINTS" id="PR00171">
    <property type="entry name" value="SUGRTRNSPORT"/>
</dbReference>
<dbReference type="Pfam" id="PF00083">
    <property type="entry name" value="Sugar_tr"/>
    <property type="match status" value="1"/>
</dbReference>
<name>A0A1J7IY90_9PEZI</name>
<comment type="similarity">
    <text evidence="2 8">Belongs to the major facilitator superfamily. Sugar transporter (TC 2.A.1.1) family.</text>
</comment>
<feature type="transmembrane region" description="Helical" evidence="9">
    <location>
        <begin position="395"/>
        <end position="420"/>
    </location>
</feature>
<feature type="transmembrane region" description="Helical" evidence="9">
    <location>
        <begin position="155"/>
        <end position="177"/>
    </location>
</feature>
<dbReference type="GO" id="GO:0005351">
    <property type="term" value="F:carbohydrate:proton symporter activity"/>
    <property type="evidence" value="ECO:0007669"/>
    <property type="project" value="TreeGrafter"/>
</dbReference>
<evidence type="ECO:0000313" key="12">
    <source>
        <dbReference type="Proteomes" id="UP000182658"/>
    </source>
</evidence>
<feature type="transmembrane region" description="Helical" evidence="9">
    <location>
        <begin position="189"/>
        <end position="210"/>
    </location>
</feature>
<feature type="transmembrane region" description="Helical" evidence="9">
    <location>
        <begin position="356"/>
        <end position="375"/>
    </location>
</feature>
<evidence type="ECO:0000256" key="4">
    <source>
        <dbReference type="ARBA" id="ARBA00022692"/>
    </source>
</evidence>